<gene>
    <name evidence="2" type="ORF">S40285_06206</name>
</gene>
<keyword evidence="1" id="KW-0812">Transmembrane</keyword>
<evidence type="ECO:0000313" key="3">
    <source>
        <dbReference type="Proteomes" id="UP000028524"/>
    </source>
</evidence>
<proteinExistence type="predicted"/>
<protein>
    <submittedName>
        <fullName evidence="2">Uncharacterized protein</fullName>
    </submittedName>
</protein>
<dbReference type="EMBL" id="KL660843">
    <property type="protein sequence ID" value="KFA61641.1"/>
    <property type="molecule type" value="Genomic_DNA"/>
</dbReference>
<dbReference type="Gene3D" id="1.20.58.340">
    <property type="entry name" value="Magnesium transport protein CorA, transmembrane region"/>
    <property type="match status" value="1"/>
</dbReference>
<dbReference type="OrthoDB" id="5207033at2759"/>
<feature type="transmembrane region" description="Helical" evidence="1">
    <location>
        <begin position="334"/>
        <end position="358"/>
    </location>
</feature>
<evidence type="ECO:0000256" key="1">
    <source>
        <dbReference type="SAM" id="Phobius"/>
    </source>
</evidence>
<feature type="transmembrane region" description="Helical" evidence="1">
    <location>
        <begin position="370"/>
        <end position="390"/>
    </location>
</feature>
<keyword evidence="1" id="KW-0472">Membrane</keyword>
<sequence>MTGDSDACSCNEKLKLWWSDSRNNGGRQDHCWRRDSVFSSLLRYKDLTTLPSNNADLVVILASANRIRKCSVCVAALNRTLHMPRYWWEEYGRNANGYFGSATEANEKGSTTGLNSWARFMVKRFLNDGMYDWYKIVVFVRWVASPQQTVMVLFDEPESLRDRIITSLLQDVNQKDLADPFWVYPRLVDEIVRLQDESVWASRTQIRNREKSRPSIKGASSINFVDFHELSRHTIHVSETLTVSVKTVESILRDHRVFMESLASAPRAQAQTVHERLCFLEHMLASLGHRASSNNERLRSEIQLAFQTVTQYNAMLSLDMGWSMRSDSAAMRTVAFLTLLFLPATFISALFSMSFFTFEPDFGWVMAEEMWMFWACAGPVTLATWGLWLVMRRQWHVKKEAVYLHGSSGMDSI</sequence>
<dbReference type="HOGENOM" id="CLU_041307_1_1_1"/>
<dbReference type="OMA" id="WSCFKIK"/>
<evidence type="ECO:0000313" key="2">
    <source>
        <dbReference type="EMBL" id="KFA61641.1"/>
    </source>
</evidence>
<accession>A0A084QCF6</accession>
<name>A0A084QCF6_STAC4</name>
<reference evidence="2 3" key="1">
    <citation type="journal article" date="2014" name="BMC Genomics">
        <title>Comparative genome sequencing reveals chemotype-specific gene clusters in the toxigenic black mold Stachybotrys.</title>
        <authorList>
            <person name="Semeiks J."/>
            <person name="Borek D."/>
            <person name="Otwinowski Z."/>
            <person name="Grishin N.V."/>
        </authorList>
    </citation>
    <scope>NUCLEOTIDE SEQUENCE [LARGE SCALE GENOMIC DNA]</scope>
    <source>
        <strain evidence="2 3">IBT 40285</strain>
    </source>
</reference>
<dbReference type="Proteomes" id="UP000028524">
    <property type="component" value="Unassembled WGS sequence"/>
</dbReference>
<dbReference type="InParanoid" id="A0A084QCF6"/>
<dbReference type="STRING" id="1283841.A0A084QCF6"/>
<organism evidence="2 3">
    <name type="scientific">Stachybotrys chlorohalonatus (strain IBT 40285)</name>
    <dbReference type="NCBI Taxonomy" id="1283841"/>
    <lineage>
        <taxon>Eukaryota</taxon>
        <taxon>Fungi</taxon>
        <taxon>Dikarya</taxon>
        <taxon>Ascomycota</taxon>
        <taxon>Pezizomycotina</taxon>
        <taxon>Sordariomycetes</taxon>
        <taxon>Hypocreomycetidae</taxon>
        <taxon>Hypocreales</taxon>
        <taxon>Stachybotryaceae</taxon>
        <taxon>Stachybotrys</taxon>
    </lineage>
</organism>
<keyword evidence="3" id="KW-1185">Reference proteome</keyword>
<keyword evidence="1" id="KW-1133">Transmembrane helix</keyword>
<dbReference type="AlphaFoldDB" id="A0A084QCF6"/>